<keyword evidence="1" id="KW-1133">Transmembrane helix</keyword>
<keyword evidence="1" id="KW-0472">Membrane</keyword>
<feature type="transmembrane region" description="Helical" evidence="1">
    <location>
        <begin position="178"/>
        <end position="199"/>
    </location>
</feature>
<sequence length="549" mass="62301">MRSSLAIKIGRDVAFCSFWLLVFLFYASLAWLISGGTIWWVLDLMEGYNVFYGDDAYRFFLARSAFSSPELYTYNFVLPGSLFLDGFLAWVLSGDLLLMRIAHGAATTAALVCLWKAGRHIRIPSGVMLLALLILVLHPRFSFTALSFYGEVWLGAAVCFLLWLFVKKGLAGVAVVSGLLPLLRPEGIFIVTALAIYYSREGMWRLFALTLLPGGIYALYLLYALYPDISLYWQWRVDLRIILNKIVAPIEGQWLHKGYSLLFLLPALAGFLYRPARALWPILLGMLVWILYLFVLVLLGLAGYEERYAYGALPVLAFLWASFFAWFMGILKRTRPAHYVSGAVVTAVALFSIMAHVQLILPLRHAISEHGVGQAVSWLASGQLNKVFRSHDPGVLSSRQEMANRIYDLLDQDKGIDTLVIYDVFLYYYLDPDRLPPGLVVGYPATNNVAFQLLMNGQVFIIHAGDRMHRYLDLGEPDFRTSERRVLYVDRMPLRGYPYTWHFGSLPSSLYLFSYRASKTPSLDIEAREPVTISDIRRAFSDWFKSDEG</sequence>
<name>A0ABT0E3J2_9GAMM</name>
<feature type="transmembrane region" description="Helical" evidence="1">
    <location>
        <begin position="123"/>
        <end position="141"/>
    </location>
</feature>
<evidence type="ECO:0000313" key="3">
    <source>
        <dbReference type="Proteomes" id="UP001165524"/>
    </source>
</evidence>
<evidence type="ECO:0000256" key="1">
    <source>
        <dbReference type="SAM" id="Phobius"/>
    </source>
</evidence>
<proteinExistence type="predicted"/>
<organism evidence="2 3">
    <name type="scientific">Alcanivorax quisquiliarum</name>
    <dbReference type="NCBI Taxonomy" id="2933565"/>
    <lineage>
        <taxon>Bacteria</taxon>
        <taxon>Pseudomonadati</taxon>
        <taxon>Pseudomonadota</taxon>
        <taxon>Gammaproteobacteria</taxon>
        <taxon>Oceanospirillales</taxon>
        <taxon>Alcanivoracaceae</taxon>
        <taxon>Alcanivorax</taxon>
    </lineage>
</organism>
<dbReference type="EMBL" id="JALKII010000001">
    <property type="protein sequence ID" value="MCK0536395.1"/>
    <property type="molecule type" value="Genomic_DNA"/>
</dbReference>
<feature type="transmembrane region" description="Helical" evidence="1">
    <location>
        <begin position="148"/>
        <end position="166"/>
    </location>
</feature>
<feature type="transmembrane region" description="Helical" evidence="1">
    <location>
        <begin position="280"/>
        <end position="302"/>
    </location>
</feature>
<dbReference type="Proteomes" id="UP001165524">
    <property type="component" value="Unassembled WGS sequence"/>
</dbReference>
<feature type="transmembrane region" description="Helical" evidence="1">
    <location>
        <begin position="308"/>
        <end position="327"/>
    </location>
</feature>
<evidence type="ECO:0008006" key="4">
    <source>
        <dbReference type="Google" id="ProtNLM"/>
    </source>
</evidence>
<gene>
    <name evidence="2" type="ORF">MU846_01580</name>
</gene>
<comment type="caution">
    <text evidence="2">The sequence shown here is derived from an EMBL/GenBank/DDBJ whole genome shotgun (WGS) entry which is preliminary data.</text>
</comment>
<feature type="transmembrane region" description="Helical" evidence="1">
    <location>
        <begin position="71"/>
        <end position="90"/>
    </location>
</feature>
<feature type="transmembrane region" description="Helical" evidence="1">
    <location>
        <begin position="206"/>
        <end position="226"/>
    </location>
</feature>
<evidence type="ECO:0000313" key="2">
    <source>
        <dbReference type="EMBL" id="MCK0536395.1"/>
    </source>
</evidence>
<reference evidence="2" key="1">
    <citation type="submission" date="2022-04" db="EMBL/GenBank/DDBJ databases">
        <title>Alcanivorax sp. CY1518 draft genome sequence.</title>
        <authorList>
            <person name="Zhao G."/>
            <person name="An M."/>
        </authorList>
    </citation>
    <scope>NUCLEOTIDE SEQUENCE</scope>
    <source>
        <strain evidence="2">CY1518</strain>
    </source>
</reference>
<feature type="transmembrane region" description="Helical" evidence="1">
    <location>
        <begin position="339"/>
        <end position="361"/>
    </location>
</feature>
<keyword evidence="1" id="KW-0812">Transmembrane</keyword>
<keyword evidence="3" id="KW-1185">Reference proteome</keyword>
<protein>
    <recommendedName>
        <fullName evidence="4">Glycosyltransferase RgtA/B/C/D-like domain-containing protein</fullName>
    </recommendedName>
</protein>
<accession>A0ABT0E3J2</accession>
<feature type="transmembrane region" description="Helical" evidence="1">
    <location>
        <begin position="12"/>
        <end position="42"/>
    </location>
</feature>